<organism evidence="6 7">
    <name type="scientific">Brotaphodocola catenula</name>
    <dbReference type="NCBI Taxonomy" id="2885361"/>
    <lineage>
        <taxon>Bacteria</taxon>
        <taxon>Bacillati</taxon>
        <taxon>Bacillota</taxon>
        <taxon>Clostridia</taxon>
        <taxon>Lachnospirales</taxon>
        <taxon>Lachnospiraceae</taxon>
        <taxon>Brotaphodocola</taxon>
    </lineage>
</organism>
<keyword evidence="3 5" id="KW-1133">Transmembrane helix</keyword>
<comment type="caution">
    <text evidence="6">The sequence shown here is derived from an EMBL/GenBank/DDBJ whole genome shotgun (WGS) entry which is preliminary data.</text>
</comment>
<dbReference type="Proteomes" id="UP001198962">
    <property type="component" value="Unassembled WGS sequence"/>
</dbReference>
<gene>
    <name evidence="6" type="ORF">LKD32_14575</name>
</gene>
<proteinExistence type="predicted"/>
<keyword evidence="2 5" id="KW-0812">Transmembrane</keyword>
<evidence type="ECO:0000256" key="3">
    <source>
        <dbReference type="ARBA" id="ARBA00022989"/>
    </source>
</evidence>
<evidence type="ECO:0000313" key="7">
    <source>
        <dbReference type="Proteomes" id="UP001198962"/>
    </source>
</evidence>
<evidence type="ECO:0000256" key="2">
    <source>
        <dbReference type="ARBA" id="ARBA00022692"/>
    </source>
</evidence>
<evidence type="ECO:0000256" key="5">
    <source>
        <dbReference type="SAM" id="Phobius"/>
    </source>
</evidence>
<dbReference type="NCBIfam" id="TIGR01593">
    <property type="entry name" value="holin_tox_secr"/>
    <property type="match status" value="1"/>
</dbReference>
<accession>A0AAE3AQN6</accession>
<comment type="subcellular location">
    <subcellularLocation>
        <location evidence="1">Membrane</location>
        <topology evidence="1">Multi-pass membrane protein</topology>
    </subcellularLocation>
</comment>
<evidence type="ECO:0000256" key="4">
    <source>
        <dbReference type="ARBA" id="ARBA00023136"/>
    </source>
</evidence>
<dbReference type="InterPro" id="IPR006480">
    <property type="entry name" value="Phage_holin_4_1"/>
</dbReference>
<evidence type="ECO:0000313" key="6">
    <source>
        <dbReference type="EMBL" id="MCC2166064.1"/>
    </source>
</evidence>
<dbReference type="EMBL" id="JAJEPU010000095">
    <property type="protein sequence ID" value="MCC2166064.1"/>
    <property type="molecule type" value="Genomic_DNA"/>
</dbReference>
<dbReference type="RefSeq" id="WP_308452190.1">
    <property type="nucleotide sequence ID" value="NZ_JAJEPU010000095.1"/>
</dbReference>
<dbReference type="GO" id="GO:0016020">
    <property type="term" value="C:membrane"/>
    <property type="evidence" value="ECO:0007669"/>
    <property type="project" value="UniProtKB-SubCell"/>
</dbReference>
<reference evidence="6" key="1">
    <citation type="submission" date="2021-10" db="EMBL/GenBank/DDBJ databases">
        <title>Anaerobic single-cell dispensing facilitates the cultivation of human gut bacteria.</title>
        <authorList>
            <person name="Afrizal A."/>
        </authorList>
    </citation>
    <scope>NUCLEOTIDE SEQUENCE</scope>
    <source>
        <strain evidence="6">CLA-AA-H274</strain>
    </source>
</reference>
<evidence type="ECO:0000256" key="1">
    <source>
        <dbReference type="ARBA" id="ARBA00004141"/>
    </source>
</evidence>
<feature type="transmembrane region" description="Helical" evidence="5">
    <location>
        <begin position="71"/>
        <end position="88"/>
    </location>
</feature>
<dbReference type="AlphaFoldDB" id="A0AAE3AQN6"/>
<keyword evidence="4 5" id="KW-0472">Membrane</keyword>
<protein>
    <submittedName>
        <fullName evidence="6">Phage holin family protein</fullName>
    </submittedName>
</protein>
<feature type="transmembrane region" description="Helical" evidence="5">
    <location>
        <begin position="20"/>
        <end position="38"/>
    </location>
</feature>
<name>A0AAE3AQN6_9FIRM</name>
<sequence length="157" mass="16941">MTIQMFATGVVAYLSEKLGISFYLLSVLLVLMVIDYFTGMTASAVEALDHPDDTGYGWSSKKGAKGIAKKVAYLCVIAVAVSVDYLIVKASGDLGIVPPSKAMFSLLATAWYILNETLSITENAGRMGAPVPEWLVKYIAVLKDKIDGKNIDIVENK</sequence>
<keyword evidence="7" id="KW-1185">Reference proteome</keyword>
<dbReference type="Pfam" id="PF05105">
    <property type="entry name" value="Phage_holin_4_1"/>
    <property type="match status" value="1"/>
</dbReference>